<gene>
    <name evidence="3" type="ORF">TorRG33x02_125410</name>
</gene>
<feature type="transmembrane region" description="Helical" evidence="1">
    <location>
        <begin position="117"/>
        <end position="137"/>
    </location>
</feature>
<dbReference type="STRING" id="63057.A0A2P5F1Q6"/>
<dbReference type="InterPro" id="IPR025315">
    <property type="entry name" value="DUF4220"/>
</dbReference>
<feature type="transmembrane region" description="Helical" evidence="1">
    <location>
        <begin position="143"/>
        <end position="159"/>
    </location>
</feature>
<evidence type="ECO:0000313" key="3">
    <source>
        <dbReference type="EMBL" id="PON91709.1"/>
    </source>
</evidence>
<dbReference type="AlphaFoldDB" id="A0A2P5F1Q6"/>
<evidence type="ECO:0000256" key="1">
    <source>
        <dbReference type="SAM" id="Phobius"/>
    </source>
</evidence>
<keyword evidence="1" id="KW-0812">Transmembrane</keyword>
<proteinExistence type="predicted"/>
<dbReference type="Pfam" id="PF04578">
    <property type="entry name" value="DUF594"/>
    <property type="match status" value="1"/>
</dbReference>
<feature type="domain" description="DUF4220" evidence="2">
    <location>
        <begin position="52"/>
        <end position="389"/>
    </location>
</feature>
<evidence type="ECO:0000313" key="4">
    <source>
        <dbReference type="Proteomes" id="UP000237000"/>
    </source>
</evidence>
<dbReference type="EMBL" id="JXTC01000072">
    <property type="protein sequence ID" value="PON91709.1"/>
    <property type="molecule type" value="Genomic_DNA"/>
</dbReference>
<dbReference type="InterPro" id="IPR007658">
    <property type="entry name" value="DUF594"/>
</dbReference>
<dbReference type="Pfam" id="PF13968">
    <property type="entry name" value="DUF4220"/>
    <property type="match status" value="1"/>
</dbReference>
<keyword evidence="1" id="KW-0472">Membrane</keyword>
<feature type="transmembrane region" description="Helical" evidence="1">
    <location>
        <begin position="16"/>
        <end position="35"/>
    </location>
</feature>
<organism evidence="3 4">
    <name type="scientific">Trema orientale</name>
    <name type="common">Charcoal tree</name>
    <name type="synonym">Celtis orientalis</name>
    <dbReference type="NCBI Taxonomy" id="63057"/>
    <lineage>
        <taxon>Eukaryota</taxon>
        <taxon>Viridiplantae</taxon>
        <taxon>Streptophyta</taxon>
        <taxon>Embryophyta</taxon>
        <taxon>Tracheophyta</taxon>
        <taxon>Spermatophyta</taxon>
        <taxon>Magnoliopsida</taxon>
        <taxon>eudicotyledons</taxon>
        <taxon>Gunneridae</taxon>
        <taxon>Pentapetalae</taxon>
        <taxon>rosids</taxon>
        <taxon>fabids</taxon>
        <taxon>Rosales</taxon>
        <taxon>Cannabaceae</taxon>
        <taxon>Trema</taxon>
    </lineage>
</organism>
<protein>
    <recommendedName>
        <fullName evidence="2">DUF4220 domain-containing protein</fullName>
    </recommendedName>
</protein>
<dbReference type="Proteomes" id="UP000237000">
    <property type="component" value="Unassembled WGS sequence"/>
</dbReference>
<keyword evidence="4" id="KW-1185">Reference proteome</keyword>
<accession>A0A2P5F1Q6</accession>
<dbReference type="InParanoid" id="A0A2P5F1Q6"/>
<evidence type="ECO:0000259" key="2">
    <source>
        <dbReference type="Pfam" id="PF13968"/>
    </source>
</evidence>
<reference evidence="4" key="1">
    <citation type="submission" date="2016-06" db="EMBL/GenBank/DDBJ databases">
        <title>Parallel loss of symbiosis genes in relatives of nitrogen-fixing non-legume Parasponia.</title>
        <authorList>
            <person name="Van Velzen R."/>
            <person name="Holmer R."/>
            <person name="Bu F."/>
            <person name="Rutten L."/>
            <person name="Van Zeijl A."/>
            <person name="Liu W."/>
            <person name="Santuari L."/>
            <person name="Cao Q."/>
            <person name="Sharma T."/>
            <person name="Shen D."/>
            <person name="Roswanjaya Y."/>
            <person name="Wardhani T."/>
            <person name="Kalhor M.S."/>
            <person name="Jansen J."/>
            <person name="Van den Hoogen J."/>
            <person name="Gungor B."/>
            <person name="Hartog M."/>
            <person name="Hontelez J."/>
            <person name="Verver J."/>
            <person name="Yang W.-C."/>
            <person name="Schijlen E."/>
            <person name="Repin R."/>
            <person name="Schilthuizen M."/>
            <person name="Schranz E."/>
            <person name="Heidstra R."/>
            <person name="Miyata K."/>
            <person name="Fedorova E."/>
            <person name="Kohlen W."/>
            <person name="Bisseling T."/>
            <person name="Smit S."/>
            <person name="Geurts R."/>
        </authorList>
    </citation>
    <scope>NUCLEOTIDE SEQUENCE [LARGE SCALE GENOMIC DNA]</scope>
    <source>
        <strain evidence="4">cv. RG33-2</strain>
    </source>
</reference>
<keyword evidence="1" id="KW-1133">Transmembrane helix</keyword>
<feature type="transmembrane region" description="Helical" evidence="1">
    <location>
        <begin position="295"/>
        <end position="314"/>
    </location>
</feature>
<feature type="transmembrane region" description="Helical" evidence="1">
    <location>
        <begin position="89"/>
        <end position="110"/>
    </location>
</feature>
<feature type="transmembrane region" description="Helical" evidence="1">
    <location>
        <begin position="326"/>
        <end position="347"/>
    </location>
</feature>
<sequence length="690" mass="78881">MELPIPNNVTKLWDAWQLRACIIFSLFLQAFLTCFAPCRQRCQSRFLIFFLWSAYLLADWVAAVAIGLITQSQTDLCEGNGSSGDDLFAFWASLLLLHLGGPDSITSFALEDNEFWLRHLFGLVLQVLGAAYSVYLTLPSNKLWLPTLLVFVVGVIKYGERTRALYLASSNRFGATILPKPDPGPDYEEVAAGTYVEIPAPRDRLDVHDLDFYMDLVPDSVVDENKLLQLAYPFYESFKGIFVGLTPSVECRVSTRNTLMKLHDTVIFVVIGHELGFLYEALHTKVAVIRRKFSFVVRFICSSFIVVSSALLFFSVKKSSNKFDIGLTYALLIGAMVLDYVSFIQLISSDWPVAALKGIDCLRKIFPAVTCHPRQRWSESMSQYDLISYCLKDDERPVWLYKLADFLHAREILNKIQILLFSSSVNVTLEKVTLILDWLREKFPTELPVNSEARPIRRRRYSTGVFTSEYLRAYKKKELSFRIYREPLLGFESRETEWAELFLRTHLVIEMFFFLTFKKGDERLLKAIMNLKHLSNYAFSLILTQPGMISSMLGDAWNEIFRDTCDELKRFFLENKIADYYEACKKLLQKYCSYSEHPSALAVTRSGSKSVLADACEEAVSLFDDVGAEESLRDFVILFLLRASRSCTPMVHAEQLSKGGEFLTFIWLLQTHFGIIPGAQDIVAGVRRRD</sequence>
<dbReference type="OrthoDB" id="1194081at2759"/>
<dbReference type="PANTHER" id="PTHR31325">
    <property type="entry name" value="OS01G0798800 PROTEIN-RELATED"/>
    <property type="match status" value="1"/>
</dbReference>
<comment type="caution">
    <text evidence="3">The sequence shown here is derived from an EMBL/GenBank/DDBJ whole genome shotgun (WGS) entry which is preliminary data.</text>
</comment>
<feature type="transmembrane region" description="Helical" evidence="1">
    <location>
        <begin position="47"/>
        <end position="69"/>
    </location>
</feature>
<name>A0A2P5F1Q6_TREOI</name>